<dbReference type="EMBL" id="JACCFQ010000001">
    <property type="protein sequence ID" value="NYJ17972.1"/>
    <property type="molecule type" value="Genomic_DNA"/>
</dbReference>
<gene>
    <name evidence="2" type="ORF">HNR11_002506</name>
</gene>
<dbReference type="AlphaFoldDB" id="A0A7Z0EBQ8"/>
<dbReference type="Proteomes" id="UP000560069">
    <property type="component" value="Unassembled WGS sequence"/>
</dbReference>
<proteinExistence type="predicted"/>
<feature type="compositionally biased region" description="Basic and acidic residues" evidence="1">
    <location>
        <begin position="1"/>
        <end position="17"/>
    </location>
</feature>
<keyword evidence="3" id="KW-1185">Reference proteome</keyword>
<comment type="caution">
    <text evidence="2">The sequence shown here is derived from an EMBL/GenBank/DDBJ whole genome shotgun (WGS) entry which is preliminary data.</text>
</comment>
<evidence type="ECO:0000313" key="3">
    <source>
        <dbReference type="Proteomes" id="UP000560069"/>
    </source>
</evidence>
<reference evidence="2 3" key="1">
    <citation type="submission" date="2020-07" db="EMBL/GenBank/DDBJ databases">
        <title>Sequencing the genomes of 1000 actinobacteria strains.</title>
        <authorList>
            <person name="Klenk H.-P."/>
        </authorList>
    </citation>
    <scope>NUCLEOTIDE SEQUENCE [LARGE SCALE GENOMIC DNA]</scope>
    <source>
        <strain evidence="2 3">DSM 15664</strain>
    </source>
</reference>
<evidence type="ECO:0000313" key="2">
    <source>
        <dbReference type="EMBL" id="NYJ17972.1"/>
    </source>
</evidence>
<evidence type="ECO:0000256" key="1">
    <source>
        <dbReference type="SAM" id="MobiDB-lite"/>
    </source>
</evidence>
<accession>A0A7Z0EBQ8</accession>
<feature type="region of interest" description="Disordered" evidence="1">
    <location>
        <begin position="1"/>
        <end position="40"/>
    </location>
</feature>
<dbReference type="RefSeq" id="WP_179442673.1">
    <property type="nucleotide sequence ID" value="NZ_BAAALK010000002.1"/>
</dbReference>
<name>A0A7Z0EBQ8_9MICC</name>
<sequence length="229" mass="25573">MESSGEKRTVYWEDHPGDASTDDEDVLAAPTPEEVEERQSQLFDDLGKMLREDYGLVWGPRGESGWYDFPGNGYGGESLLATYNSAAWTAEDVPEGPDAWRELLHAVDAVLIEHELGGLVLFHESSLYAEDEAWQGEEFERLGTNDPDQFWEWTAESSNGSQWVSVVLTDASKDPSGEAAESLREIDWPERSVQIDYGVTTVRQGQREEFQRAVQPFDGLAKPAGTHSD</sequence>
<organism evidence="2 3">
    <name type="scientific">Nesterenkonia sandarakina</name>
    <dbReference type="NCBI Taxonomy" id="272918"/>
    <lineage>
        <taxon>Bacteria</taxon>
        <taxon>Bacillati</taxon>
        <taxon>Actinomycetota</taxon>
        <taxon>Actinomycetes</taxon>
        <taxon>Micrococcales</taxon>
        <taxon>Micrococcaceae</taxon>
        <taxon>Nesterenkonia</taxon>
    </lineage>
</organism>
<protein>
    <submittedName>
        <fullName evidence="2">Uncharacterized protein</fullName>
    </submittedName>
</protein>